<dbReference type="AlphaFoldDB" id="X0UK07"/>
<sequence>MKISVVGAGYVGIVLGTCMADSGLKVALVDIDEDRMKLLQQGKLPLYEPGVEQLFVENWRKGRIECTNSYAQGLDKARAAFVAVGTPPLEDGSADLSRIKAAAAEIAQYAPANLVLVIKSTVPVGTAA</sequence>
<gene>
    <name evidence="2" type="ORF">S01H1_44253</name>
</gene>
<dbReference type="Pfam" id="PF03721">
    <property type="entry name" value="UDPG_MGDP_dh_N"/>
    <property type="match status" value="1"/>
</dbReference>
<reference evidence="2" key="1">
    <citation type="journal article" date="2014" name="Front. Microbiol.">
        <title>High frequency of phylogenetically diverse reductive dehalogenase-homologous genes in deep subseafloor sedimentary metagenomes.</title>
        <authorList>
            <person name="Kawai M."/>
            <person name="Futagami T."/>
            <person name="Toyoda A."/>
            <person name="Takaki Y."/>
            <person name="Nishi S."/>
            <person name="Hori S."/>
            <person name="Arai W."/>
            <person name="Tsubouchi T."/>
            <person name="Morono Y."/>
            <person name="Uchiyama I."/>
            <person name="Ito T."/>
            <person name="Fujiyama A."/>
            <person name="Inagaki F."/>
            <person name="Takami H."/>
        </authorList>
    </citation>
    <scope>NUCLEOTIDE SEQUENCE</scope>
    <source>
        <strain evidence="2">Expedition CK06-06</strain>
    </source>
</reference>
<protein>
    <recommendedName>
        <fullName evidence="1">UDP-glucose/GDP-mannose dehydrogenase N-terminal domain-containing protein</fullName>
    </recommendedName>
</protein>
<dbReference type="EMBL" id="BARS01028222">
    <property type="protein sequence ID" value="GAG05925.1"/>
    <property type="molecule type" value="Genomic_DNA"/>
</dbReference>
<dbReference type="PANTHER" id="PTHR43750">
    <property type="entry name" value="UDP-GLUCOSE 6-DEHYDROGENASE TUAD"/>
    <property type="match status" value="1"/>
</dbReference>
<feature type="domain" description="UDP-glucose/GDP-mannose dehydrogenase N-terminal" evidence="1">
    <location>
        <begin position="1"/>
        <end position="127"/>
    </location>
</feature>
<name>X0UK07_9ZZZZ</name>
<dbReference type="PANTHER" id="PTHR43750:SF3">
    <property type="entry name" value="UDP-GLUCOSE 6-DEHYDROGENASE TUAD"/>
    <property type="match status" value="1"/>
</dbReference>
<evidence type="ECO:0000259" key="1">
    <source>
        <dbReference type="Pfam" id="PF03721"/>
    </source>
</evidence>
<evidence type="ECO:0000313" key="2">
    <source>
        <dbReference type="EMBL" id="GAG05925.1"/>
    </source>
</evidence>
<dbReference type="InterPro" id="IPR001732">
    <property type="entry name" value="UDP-Glc/GDP-Man_DH_N"/>
</dbReference>
<dbReference type="GO" id="GO:0016616">
    <property type="term" value="F:oxidoreductase activity, acting on the CH-OH group of donors, NAD or NADP as acceptor"/>
    <property type="evidence" value="ECO:0007669"/>
    <property type="project" value="InterPro"/>
</dbReference>
<proteinExistence type="predicted"/>
<accession>X0UK07</accession>
<dbReference type="InterPro" id="IPR036291">
    <property type="entry name" value="NAD(P)-bd_dom_sf"/>
</dbReference>
<dbReference type="SUPFAM" id="SSF51735">
    <property type="entry name" value="NAD(P)-binding Rossmann-fold domains"/>
    <property type="match status" value="1"/>
</dbReference>
<dbReference type="Gene3D" id="3.40.50.720">
    <property type="entry name" value="NAD(P)-binding Rossmann-like Domain"/>
    <property type="match status" value="1"/>
</dbReference>
<feature type="non-terminal residue" evidence="2">
    <location>
        <position position="128"/>
    </location>
</feature>
<dbReference type="GO" id="GO:0051287">
    <property type="term" value="F:NAD binding"/>
    <property type="evidence" value="ECO:0007669"/>
    <property type="project" value="InterPro"/>
</dbReference>
<organism evidence="2">
    <name type="scientific">marine sediment metagenome</name>
    <dbReference type="NCBI Taxonomy" id="412755"/>
    <lineage>
        <taxon>unclassified sequences</taxon>
        <taxon>metagenomes</taxon>
        <taxon>ecological metagenomes</taxon>
    </lineage>
</organism>
<comment type="caution">
    <text evidence="2">The sequence shown here is derived from an EMBL/GenBank/DDBJ whole genome shotgun (WGS) entry which is preliminary data.</text>
</comment>